<dbReference type="GO" id="GO:0090729">
    <property type="term" value="F:toxin activity"/>
    <property type="evidence" value="ECO:0007669"/>
    <property type="project" value="UniProtKB-KW"/>
</dbReference>
<dbReference type="PANTHER" id="PTHR33453:SF40">
    <property type="entry name" value="RRNA N-GLYCOSYLASE"/>
    <property type="match status" value="1"/>
</dbReference>
<dbReference type="OrthoDB" id="694753at2759"/>
<dbReference type="GO" id="GO:0017148">
    <property type="term" value="P:negative regulation of translation"/>
    <property type="evidence" value="ECO:0007669"/>
    <property type="project" value="UniProtKB-KW"/>
</dbReference>
<feature type="compositionally biased region" description="Low complexity" evidence="2">
    <location>
        <begin position="514"/>
        <end position="531"/>
    </location>
</feature>
<keyword evidence="1" id="KW-0378">Hydrolase</keyword>
<dbReference type="GO" id="GO:0030598">
    <property type="term" value="F:rRNA N-glycosylase activity"/>
    <property type="evidence" value="ECO:0007669"/>
    <property type="project" value="UniProtKB-EC"/>
</dbReference>
<keyword evidence="1" id="KW-0800">Toxin</keyword>
<keyword evidence="1" id="KW-0611">Plant defense</keyword>
<evidence type="ECO:0000259" key="3">
    <source>
        <dbReference type="Pfam" id="PF20241"/>
    </source>
</evidence>
<dbReference type="GO" id="GO:0006952">
    <property type="term" value="P:defense response"/>
    <property type="evidence" value="ECO:0007669"/>
    <property type="project" value="UniProtKB-KW"/>
</dbReference>
<keyword evidence="1" id="KW-0652">Protein synthesis inhibitor</keyword>
<dbReference type="EMBL" id="CM003535">
    <property type="protein sequence ID" value="RCV37179.1"/>
    <property type="molecule type" value="Genomic_DNA"/>
</dbReference>
<feature type="domain" description="DUF6598" evidence="3">
    <location>
        <begin position="590"/>
        <end position="807"/>
    </location>
</feature>
<comment type="catalytic activity">
    <reaction evidence="1">
        <text>Endohydrolysis of the N-glycosidic bond at one specific adenosine on the 28S rRNA.</text>
        <dbReference type="EC" id="3.2.2.22"/>
    </reaction>
</comment>
<dbReference type="InterPro" id="IPR036041">
    <property type="entry name" value="Ribosome-inact_prot_sf"/>
</dbReference>
<feature type="region of interest" description="Disordered" evidence="2">
    <location>
        <begin position="437"/>
        <end position="567"/>
    </location>
</feature>
<dbReference type="SUPFAM" id="SSF56371">
    <property type="entry name" value="Ribosome inactivating proteins (RIP)"/>
    <property type="match status" value="3"/>
</dbReference>
<dbReference type="Pfam" id="PF20241">
    <property type="entry name" value="DUF6598"/>
    <property type="match status" value="2"/>
</dbReference>
<dbReference type="InterPro" id="IPR001574">
    <property type="entry name" value="Ribosome_inactivat_prot"/>
</dbReference>
<dbReference type="Pfam" id="PF00161">
    <property type="entry name" value="RIP"/>
    <property type="match status" value="4"/>
</dbReference>
<protein>
    <recommendedName>
        <fullName evidence="3">DUF6598 domain-containing protein</fullName>
    </recommendedName>
</protein>
<dbReference type="InterPro" id="IPR016138">
    <property type="entry name" value="Ribosome_inactivat_prot_sub1"/>
</dbReference>
<organism evidence="4">
    <name type="scientific">Setaria italica</name>
    <name type="common">Foxtail millet</name>
    <name type="synonym">Panicum italicum</name>
    <dbReference type="NCBI Taxonomy" id="4555"/>
    <lineage>
        <taxon>Eukaryota</taxon>
        <taxon>Viridiplantae</taxon>
        <taxon>Streptophyta</taxon>
        <taxon>Embryophyta</taxon>
        <taxon>Tracheophyta</taxon>
        <taxon>Spermatophyta</taxon>
        <taxon>Magnoliopsida</taxon>
        <taxon>Liliopsida</taxon>
        <taxon>Poales</taxon>
        <taxon>Poaceae</taxon>
        <taxon>PACMAD clade</taxon>
        <taxon>Panicoideae</taxon>
        <taxon>Panicodae</taxon>
        <taxon>Paniceae</taxon>
        <taxon>Cenchrinae</taxon>
        <taxon>Setaria</taxon>
    </lineage>
</organism>
<dbReference type="PANTHER" id="PTHR33453">
    <property type="match status" value="1"/>
</dbReference>
<sequence>MHSRQPGRRGLPHNGAPPRDPPAAKSTSHCLQIIADSSGTAMGDVETTELRIPEATEDEVNIEERGNVKDEVGNTSINRRFEHGNTQSTTHEVDKQNVVEVTIGMGNIEGTTPKGKIVDLHRHVEVTTVSGNLTVVYTIGDGMSFTEFIMVLRRILAEHNKDREDILDKFSTNLSSSRQHPVLTKQYGEEPPWLHVKLQVVEEGKEPSWTTLIMRVDSLYVCGFMDRNGNLYRLIDDKTKSEAIIPKGHNGANIQDLQWKVSYPSLLGDKKTILHQKTKKDDLTSKDKKTILHQKTKKDDLTSKDKTTKVRNEVVHELGRAHLGRDFAMEAVRRLSEHNPDTEVAGMISGRLALGGLIVLVCESARMNPFYDSFARGWSTGEGFKEELMRKYVWDCYYSNTSRELRQWKSENYINLKTWVTDPIPQLQTMHLVLNAPLPKNEGNNDDGNPDPSTSGDAGANAGNQNNNGNNNGKAEEGNDDGNSDPSTSSKEDGNGDPSPSNDAGEGSKGRPDGNTGNQNNNNTSNLQENSGKSKEDGDADGNNDPTRGEGGGRTNKQNTGKADDTLGHGRPLVELLAVHAHLGVVDTKIIVFDGKRGQIIYKHAKQGEEVGRMEDLVLTGPYRGISAYASFTIKVDIPKANPARFEWDCYDQSNADKVDAVNPSYGEIKDKDGKLLAEVTYAVMSDALEATVQQVMLRLKDGHTLNDVHGEIKARIDGFEVGSILFNPTQGAGKCFSPAGDSWFLLQLARNVVAVPCGKVLHIEVDLKTETSNDQGPKPLKVALKFDNRTLSQSSPDGNGNEVEVDIDWYPEISRPSHPPEQTIGEVREQEPSHLVEAKMISVREPDLGYTIGDAVSFTRFITHLRHFVAEHPDKEDILYHQVLAKQRAEQPARWLHIKLEVVEDKKTLSTTLLIRDDDLYVHGFMNQEGVCYELLETKDSTVNMIPEDEYNPHPLYWGLTYNTILNVQDGSEATAKLVTEGLGMSFAIEAVRRLSSSTHPDVEVDGEKSARVALAGLIVMVCESARMNPLRDAIAGGWSNGTGFTEQLMDRYVRKYGEMSRNLQKWKSSNSDNWPHPISELQATCLVLNTQLLPDETVDRPVGRPRVELLSIHADLGGVGTKIIVFDGKRGQIIYRHNKQREQGTTENLVLTGPYTGISAYLCFAIKIDIPDAGPMVFKWDCYNPQHAAQVDKPPMSHDMGNIAKVTYAVMSNALKATVQVKLRLNDEHSAVGIGGEITALIDGFEDEEDNRSILFRPEKRTCQSFSSTDNDSMILLQLARNVLAVPYGKDLRIKVDLEIETSNNQGIKNLRADLCIANGILSQCHVVDGGEVEVNVTWYPQEEITYEHQHEVVYTIGDARSYRGFIMALCRILTNHPDHEGILDGPEHPKLSTRQHPLLLSDRMDRWLHIKLQVAGEGTSVTLAIGMDDLRVHGFTNENEDRLWYRPEDYKKWLSLSSQVNLHWGYGYDSILGVNSHEGIVGKLASETQGLGKTTAVNAVRVLSRFRPHVLLGELVAGGDKYYDARVALVCLSVMVCDSAKLNPVLKHIESGWENGTGHTKELEGYIKNWNRISSALLDWKEDSYRTWMKDERLERIGIKSPEDALDVVHLCSAERMHRF</sequence>
<comment type="similarity">
    <text evidence="1">Belongs to the ribosome-inactivating protein family.</text>
</comment>
<feature type="domain" description="DUF6598" evidence="3">
    <location>
        <begin position="1124"/>
        <end position="1339"/>
    </location>
</feature>
<reference evidence="4" key="1">
    <citation type="journal article" date="2012" name="Nat. Biotechnol.">
        <title>Reference genome sequence of the model plant Setaria.</title>
        <authorList>
            <person name="Bennetzen J.L."/>
            <person name="Schmutz J."/>
            <person name="Wang H."/>
            <person name="Percifield R."/>
            <person name="Hawkins J."/>
            <person name="Pontaroli A.C."/>
            <person name="Estep M."/>
            <person name="Feng L."/>
            <person name="Vaughn J.N."/>
            <person name="Grimwood J."/>
            <person name="Jenkins J."/>
            <person name="Barry K."/>
            <person name="Lindquist E."/>
            <person name="Hellsten U."/>
            <person name="Deshpande S."/>
            <person name="Wang X."/>
            <person name="Wu X."/>
            <person name="Mitros T."/>
            <person name="Triplett J."/>
            <person name="Yang X."/>
            <person name="Ye C.Y."/>
            <person name="Mauro-Herrera M."/>
            <person name="Wang L."/>
            <person name="Li P."/>
            <person name="Sharma M."/>
            <person name="Sharma R."/>
            <person name="Ronald P.C."/>
            <person name="Panaud O."/>
            <person name="Kellogg E.A."/>
            <person name="Brutnell T.P."/>
            <person name="Doust A.N."/>
            <person name="Tuskan G.A."/>
            <person name="Rokhsar D."/>
            <person name="Devos K.M."/>
        </authorList>
    </citation>
    <scope>NUCLEOTIDE SEQUENCE [LARGE SCALE GENOMIC DNA]</scope>
    <source>
        <strain evidence="4">Yugu1</strain>
    </source>
</reference>
<dbReference type="STRING" id="4555.A0A368S433"/>
<feature type="region of interest" description="Disordered" evidence="2">
    <location>
        <begin position="1"/>
        <end position="27"/>
    </location>
</feature>
<feature type="compositionally biased region" description="Basic residues" evidence="2">
    <location>
        <begin position="1"/>
        <end position="11"/>
    </location>
</feature>
<evidence type="ECO:0000256" key="1">
    <source>
        <dbReference type="RuleBase" id="RU004915"/>
    </source>
</evidence>
<evidence type="ECO:0000256" key="2">
    <source>
        <dbReference type="SAM" id="MobiDB-lite"/>
    </source>
</evidence>
<gene>
    <name evidence="4" type="ORF">SETIT_8G042300v2</name>
</gene>
<dbReference type="InterPro" id="IPR046533">
    <property type="entry name" value="DUF6598"/>
</dbReference>
<dbReference type="Gene3D" id="3.40.420.10">
    <property type="entry name" value="Ricin (A subunit), domain 1"/>
    <property type="match status" value="3"/>
</dbReference>
<feature type="compositionally biased region" description="Low complexity" evidence="2">
    <location>
        <begin position="450"/>
        <end position="473"/>
    </location>
</feature>
<reference evidence="4" key="2">
    <citation type="submission" date="2015-07" db="EMBL/GenBank/DDBJ databases">
        <authorList>
            <person name="Noorani M."/>
        </authorList>
    </citation>
    <scope>NUCLEOTIDE SEQUENCE</scope>
    <source>
        <strain evidence="4">Yugu1</strain>
    </source>
</reference>
<accession>A0A368S433</accession>
<name>A0A368S433_SETIT</name>
<evidence type="ECO:0000313" key="4">
    <source>
        <dbReference type="EMBL" id="RCV37179.1"/>
    </source>
</evidence>
<proteinExistence type="inferred from homology"/>